<keyword evidence="1" id="KW-0472">Membrane</keyword>
<gene>
    <name evidence="2" type="ORF">GCM10007971_09720</name>
</gene>
<dbReference type="EMBL" id="BMOS01000005">
    <property type="protein sequence ID" value="GGN53342.1"/>
    <property type="molecule type" value="Genomic_DNA"/>
</dbReference>
<evidence type="ECO:0008006" key="4">
    <source>
        <dbReference type="Google" id="ProtNLM"/>
    </source>
</evidence>
<dbReference type="Proteomes" id="UP000624041">
    <property type="component" value="Unassembled WGS sequence"/>
</dbReference>
<name>A0A917XU58_9BACI</name>
<dbReference type="InterPro" id="IPR021560">
    <property type="entry name" value="DUF3021"/>
</dbReference>
<keyword evidence="1" id="KW-1133">Transmembrane helix</keyword>
<evidence type="ECO:0000256" key="1">
    <source>
        <dbReference type="SAM" id="Phobius"/>
    </source>
</evidence>
<feature type="transmembrane region" description="Helical" evidence="1">
    <location>
        <begin position="72"/>
        <end position="91"/>
    </location>
</feature>
<feature type="transmembrane region" description="Helical" evidence="1">
    <location>
        <begin position="39"/>
        <end position="60"/>
    </location>
</feature>
<keyword evidence="3" id="KW-1185">Reference proteome</keyword>
<feature type="transmembrane region" description="Helical" evidence="1">
    <location>
        <begin position="97"/>
        <end position="120"/>
    </location>
</feature>
<comment type="caution">
    <text evidence="2">The sequence shown here is derived from an EMBL/GenBank/DDBJ whole genome shotgun (WGS) entry which is preliminary data.</text>
</comment>
<dbReference type="Pfam" id="PF11457">
    <property type="entry name" value="DUF3021"/>
    <property type="match status" value="1"/>
</dbReference>
<proteinExistence type="predicted"/>
<dbReference type="AlphaFoldDB" id="A0A917XU58"/>
<keyword evidence="1" id="KW-0812">Transmembrane</keyword>
<feature type="transmembrane region" description="Helical" evidence="1">
    <location>
        <begin position="9"/>
        <end position="27"/>
    </location>
</feature>
<reference evidence="2" key="1">
    <citation type="journal article" date="2014" name="Int. J. Syst. Evol. Microbiol.">
        <title>Complete genome sequence of Corynebacterium casei LMG S-19264T (=DSM 44701T), isolated from a smear-ripened cheese.</title>
        <authorList>
            <consortium name="US DOE Joint Genome Institute (JGI-PGF)"/>
            <person name="Walter F."/>
            <person name="Albersmeier A."/>
            <person name="Kalinowski J."/>
            <person name="Ruckert C."/>
        </authorList>
    </citation>
    <scope>NUCLEOTIDE SEQUENCE</scope>
    <source>
        <strain evidence="2">JCM 17251</strain>
    </source>
</reference>
<protein>
    <recommendedName>
        <fullName evidence="4">DUF3021 domain-containing protein</fullName>
    </recommendedName>
</protein>
<evidence type="ECO:0000313" key="2">
    <source>
        <dbReference type="EMBL" id="GGN53342.1"/>
    </source>
</evidence>
<reference evidence="2" key="2">
    <citation type="submission" date="2020-09" db="EMBL/GenBank/DDBJ databases">
        <authorList>
            <person name="Sun Q."/>
            <person name="Ohkuma M."/>
        </authorList>
    </citation>
    <scope>NUCLEOTIDE SEQUENCE</scope>
    <source>
        <strain evidence="2">JCM 17251</strain>
    </source>
</reference>
<accession>A0A917XU58</accession>
<evidence type="ECO:0000313" key="3">
    <source>
        <dbReference type="Proteomes" id="UP000624041"/>
    </source>
</evidence>
<organism evidence="2 3">
    <name type="scientific">Oceanobacillus indicireducens</name>
    <dbReference type="NCBI Taxonomy" id="1004261"/>
    <lineage>
        <taxon>Bacteria</taxon>
        <taxon>Bacillati</taxon>
        <taxon>Bacillota</taxon>
        <taxon>Bacilli</taxon>
        <taxon>Bacillales</taxon>
        <taxon>Bacillaceae</taxon>
        <taxon>Oceanobacillus</taxon>
    </lineage>
</organism>
<sequence length="143" mass="16252">MVMEAIKRSMMGIAFAGIISLIVITILKFTETETTISEIWLAMLLSYVLGIYFGLSSFIFTENGLSMLKQTIIHYCMSVVVYFIIALFGGWVPFKFVPILVTTLVFTGVYSIYWTAYYLYFKKVEENLNKSLQRGRGSGSDET</sequence>